<feature type="domain" description="Helicase ATP-binding" evidence="5">
    <location>
        <begin position="155"/>
        <end position="305"/>
    </location>
</feature>
<dbReference type="GO" id="GO:0004386">
    <property type="term" value="F:helicase activity"/>
    <property type="evidence" value="ECO:0007669"/>
    <property type="project" value="UniProtKB-KW"/>
</dbReference>
<dbReference type="InterPro" id="IPR027417">
    <property type="entry name" value="P-loop_NTPase"/>
</dbReference>
<reference evidence="7 8" key="1">
    <citation type="submission" date="2015-08" db="EMBL/GenBank/DDBJ databases">
        <title>Complete genome sequence of Rufibacter tibetensis strain 1351t, a radiation-resistant bacterium from tibet plateau.</title>
        <authorList>
            <person name="Dai J."/>
        </authorList>
    </citation>
    <scope>NUCLEOTIDE SEQUENCE [LARGE SCALE GENOMIC DNA]</scope>
    <source>
        <strain evidence="7 8">1351</strain>
    </source>
</reference>
<evidence type="ECO:0000259" key="5">
    <source>
        <dbReference type="PROSITE" id="PS51192"/>
    </source>
</evidence>
<accession>A0A0P0CBC9</accession>
<dbReference type="Gene3D" id="3.40.50.300">
    <property type="entry name" value="P-loop containing nucleotide triphosphate hydrolases"/>
    <property type="match status" value="2"/>
</dbReference>
<evidence type="ECO:0000313" key="7">
    <source>
        <dbReference type="EMBL" id="ALI98929.1"/>
    </source>
</evidence>
<keyword evidence="2" id="KW-0378">Hydrolase</keyword>
<keyword evidence="1" id="KW-0547">Nucleotide-binding</keyword>
<dbReference type="PROSITE" id="PS51192">
    <property type="entry name" value="HELICASE_ATP_BIND_1"/>
    <property type="match status" value="1"/>
</dbReference>
<dbReference type="Pfam" id="PF00270">
    <property type="entry name" value="DEAD"/>
    <property type="match status" value="1"/>
</dbReference>
<dbReference type="Pfam" id="PF00271">
    <property type="entry name" value="Helicase_C"/>
    <property type="match status" value="1"/>
</dbReference>
<evidence type="ECO:0000256" key="4">
    <source>
        <dbReference type="ARBA" id="ARBA00022840"/>
    </source>
</evidence>
<dbReference type="GO" id="GO:0003676">
    <property type="term" value="F:nucleic acid binding"/>
    <property type="evidence" value="ECO:0007669"/>
    <property type="project" value="InterPro"/>
</dbReference>
<dbReference type="SMART" id="SM00490">
    <property type="entry name" value="HELICc"/>
    <property type="match status" value="1"/>
</dbReference>
<protein>
    <recommendedName>
        <fullName evidence="9">DEAD/DEAH box helicase</fullName>
    </recommendedName>
</protein>
<evidence type="ECO:0000259" key="6">
    <source>
        <dbReference type="PROSITE" id="PS51194"/>
    </source>
</evidence>
<dbReference type="AlphaFoldDB" id="A0A0P0CBC9"/>
<dbReference type="CDD" id="cd17921">
    <property type="entry name" value="DEXHc_Ski2"/>
    <property type="match status" value="1"/>
</dbReference>
<dbReference type="SMART" id="SM00487">
    <property type="entry name" value="DEXDc"/>
    <property type="match status" value="1"/>
</dbReference>
<proteinExistence type="predicted"/>
<dbReference type="PANTHER" id="PTHR12131">
    <property type="entry name" value="ATP-DEPENDENT RNA AND DNA HELICASE"/>
    <property type="match status" value="1"/>
</dbReference>
<evidence type="ECO:0000256" key="1">
    <source>
        <dbReference type="ARBA" id="ARBA00022741"/>
    </source>
</evidence>
<keyword evidence="8" id="KW-1185">Reference proteome</keyword>
<dbReference type="PANTHER" id="PTHR12131:SF1">
    <property type="entry name" value="ATP-DEPENDENT RNA HELICASE SUPV3L1, MITOCHONDRIAL-RELATED"/>
    <property type="match status" value="1"/>
</dbReference>
<dbReference type="STRING" id="512763.DC20_07990"/>
<feature type="domain" description="Helicase C-terminal" evidence="6">
    <location>
        <begin position="411"/>
        <end position="563"/>
    </location>
</feature>
<dbReference type="InterPro" id="IPR011545">
    <property type="entry name" value="DEAD/DEAH_box_helicase_dom"/>
</dbReference>
<evidence type="ECO:0000313" key="8">
    <source>
        <dbReference type="Proteomes" id="UP000061382"/>
    </source>
</evidence>
<name>A0A0P0CBC9_9BACT</name>
<dbReference type="Proteomes" id="UP000061382">
    <property type="component" value="Chromosome"/>
</dbReference>
<evidence type="ECO:0000256" key="2">
    <source>
        <dbReference type="ARBA" id="ARBA00022801"/>
    </source>
</evidence>
<evidence type="ECO:0000256" key="3">
    <source>
        <dbReference type="ARBA" id="ARBA00022806"/>
    </source>
</evidence>
<dbReference type="InterPro" id="IPR001650">
    <property type="entry name" value="Helicase_C-like"/>
</dbReference>
<dbReference type="PATRIC" id="fig|512763.3.peg.1758"/>
<dbReference type="PROSITE" id="PS51194">
    <property type="entry name" value="HELICASE_CTER"/>
    <property type="match status" value="1"/>
</dbReference>
<dbReference type="InterPro" id="IPR014001">
    <property type="entry name" value="Helicase_ATP-bd"/>
</dbReference>
<gene>
    <name evidence="7" type="ORF">DC20_07990</name>
</gene>
<dbReference type="SUPFAM" id="SSF52540">
    <property type="entry name" value="P-loop containing nucleoside triphosphate hydrolases"/>
    <property type="match status" value="1"/>
</dbReference>
<dbReference type="GO" id="GO:0016787">
    <property type="term" value="F:hydrolase activity"/>
    <property type="evidence" value="ECO:0007669"/>
    <property type="project" value="UniProtKB-KW"/>
</dbReference>
<dbReference type="InterPro" id="IPR050699">
    <property type="entry name" value="RNA-DNA_Helicase"/>
</dbReference>
<dbReference type="EMBL" id="CP012643">
    <property type="protein sequence ID" value="ALI98929.1"/>
    <property type="molecule type" value="Genomic_DNA"/>
</dbReference>
<dbReference type="RefSeq" id="WP_062543346.1">
    <property type="nucleotide sequence ID" value="NZ_CP012643.1"/>
</dbReference>
<keyword evidence="4" id="KW-0067">ATP-binding</keyword>
<dbReference type="GO" id="GO:0005524">
    <property type="term" value="F:ATP binding"/>
    <property type="evidence" value="ECO:0007669"/>
    <property type="project" value="UniProtKB-KW"/>
</dbReference>
<organism evidence="7 8">
    <name type="scientific">Rufibacter tibetensis</name>
    <dbReference type="NCBI Taxonomy" id="512763"/>
    <lineage>
        <taxon>Bacteria</taxon>
        <taxon>Pseudomonadati</taxon>
        <taxon>Bacteroidota</taxon>
        <taxon>Cytophagia</taxon>
        <taxon>Cytophagales</taxon>
        <taxon>Hymenobacteraceae</taxon>
        <taxon>Rufibacter</taxon>
    </lineage>
</organism>
<dbReference type="KEGG" id="rti:DC20_07990"/>
<sequence length="848" mass="96292">MASTLPNRIYQLPSFQRQLKSLLKESVIAQFDNLENTQQVGDEEIDWNNLISCASILAHADDQECLDAALRIAQHCLLRTNSSEMHKVSAGVILDVLTNKPALSLALKRQLIPSDYLEQVPFSLKLESAKRNFLNTYITHNDELLYFNKFQKAVYDATQESDIVSISAPTSSGKSFVLSRLILDALMDKGRRLNVVYLVPTRALVTQVENELRHLLIDNDVKDVFVSSVPKITFDVESYRSTIFVFTQERLHWFKVTSSSFRFDILIVDEAQKIGDGYRGILLQQKIEELVKESPELKVYFSSPFTSNPELLLDIIKTNNTKAPVKKDYVAVNQNLLFVSQKPGKPQKYDMALCIDDTPISLGEFNLPFKPSPVSKILPFVAYSLSNGLGGNLIYANGQADAEKYAVQLYGLCQDISTSEEINGLINLVIKVVHPRYKLAQTLRRRVAFHYGNMPLIVKQEIERLFGQGEIHFLVCTSTLLEGVNLPARSIYIKNPTRGSRQPMNENDFWNLAGRAGRLGKEFQGNIVCVDPYKWNNIPSTNRSKQTIYKAIDNVPLTELINYIEAGTPRKLNNTSQNLEYAFTYYFTKALDNELASTLNPDNPLSEALEFELGKVRGFVELPRSVIFRNPGVSPIAQQNLLNYFKLHSNKDELIPVAPDSYDAVDVSYERIVNLISMFLTGDSEKMSKTYAILVVNWMKGLPLPKMIDDSYKYWIKVQKPKPLDGVIRDTMDLIENYARFKFAKYSNCYLDILHFHLEQENNSDLIEELPDLSSWLEYGVSLKTQISLIDLGLSRPTTLALSEYIPDNNLTREDCILWIKSNDIDLLGLPTAMVNELNTLFSLISRE</sequence>
<dbReference type="OrthoDB" id="9815222at2"/>
<keyword evidence="3" id="KW-0347">Helicase</keyword>
<evidence type="ECO:0008006" key="9">
    <source>
        <dbReference type="Google" id="ProtNLM"/>
    </source>
</evidence>